<dbReference type="OrthoDB" id="194468at2759"/>
<organism evidence="3 4">
    <name type="scientific">Mycena indigotica</name>
    <dbReference type="NCBI Taxonomy" id="2126181"/>
    <lineage>
        <taxon>Eukaryota</taxon>
        <taxon>Fungi</taxon>
        <taxon>Dikarya</taxon>
        <taxon>Basidiomycota</taxon>
        <taxon>Agaricomycotina</taxon>
        <taxon>Agaricomycetes</taxon>
        <taxon>Agaricomycetidae</taxon>
        <taxon>Agaricales</taxon>
        <taxon>Marasmiineae</taxon>
        <taxon>Mycenaceae</taxon>
        <taxon>Mycena</taxon>
    </lineage>
</organism>
<dbReference type="EMBL" id="JACAZF010000009">
    <property type="protein sequence ID" value="KAF7294550.1"/>
    <property type="molecule type" value="Genomic_DNA"/>
</dbReference>
<dbReference type="InterPro" id="IPR011059">
    <property type="entry name" value="Metal-dep_hydrolase_composite"/>
</dbReference>
<keyword evidence="1" id="KW-0378">Hydrolase</keyword>
<protein>
    <submittedName>
        <fullName evidence="3">5-methylthioadenosine/S-adenosylhomocysteine deaminase n1</fullName>
    </submittedName>
</protein>
<dbReference type="AlphaFoldDB" id="A0A8H6SB03"/>
<gene>
    <name evidence="3" type="ORF">MIND_00991500</name>
</gene>
<dbReference type="Gene3D" id="3.20.20.140">
    <property type="entry name" value="Metal-dependent hydrolases"/>
    <property type="match status" value="1"/>
</dbReference>
<comment type="caution">
    <text evidence="3">The sequence shown here is derived from an EMBL/GenBank/DDBJ whole genome shotgun (WGS) entry which is preliminary data.</text>
</comment>
<evidence type="ECO:0000313" key="3">
    <source>
        <dbReference type="EMBL" id="KAF7294550.1"/>
    </source>
</evidence>
<proteinExistence type="predicted"/>
<evidence type="ECO:0000259" key="2">
    <source>
        <dbReference type="Pfam" id="PF01979"/>
    </source>
</evidence>
<dbReference type="InterPro" id="IPR050287">
    <property type="entry name" value="MTA/SAH_deaminase"/>
</dbReference>
<accession>A0A8H6SB03</accession>
<name>A0A8H6SB03_9AGAR</name>
<feature type="domain" description="Amidohydrolase-related" evidence="2">
    <location>
        <begin position="61"/>
        <end position="423"/>
    </location>
</feature>
<dbReference type="InterPro" id="IPR006680">
    <property type="entry name" value="Amidohydro-rel"/>
</dbReference>
<dbReference type="RefSeq" id="XP_037215913.1">
    <property type="nucleotide sequence ID" value="XM_037366519.1"/>
</dbReference>
<dbReference type="Proteomes" id="UP000636479">
    <property type="component" value="Unassembled WGS sequence"/>
</dbReference>
<sequence>MSIPTSLLLKNGTLILHGEGDCIKFLKEDLLIVGNKIVDIKPNIEIPESNTVVLDCTGKLVSPGFIDTHHHVWQTQFKGRHTNDTLLTYLPKGNWTGSLCTSEDVFWGQLGGCLESIDGGTTMLVDHANITQGPHHAPNAITATVSSGIRSIFGYCDTPNVTSWTPLTFAPGTPEYFDSQLADLAKQQPFGDGRVQLGLSFDSFHLPKETVIECYERARSLGVKLITSHYVRGPVVGPQSRVELLDTYGLLGPDILLSHASNATPNDAVLLAKANAHVSVTPDTELQMAHGFPVSFRDDLHPLCSLGVDCHTTNSGDILTQMRLALQCARGAYNQPFVDAGKNPNTVKHTVEAAYNLGTIKGARAVGMESQIGSIAVGKLADLVIFDGESPAMICAAAHDPVAAIVMHASVRDVDTVIVDGKIRKREGKLLAVSGLKGEELQWKDVAKKLLRSRIRIEAEYNKIDMRSAASRMIDLWHMRPENFVDSMAD</sequence>
<dbReference type="SUPFAM" id="SSF51338">
    <property type="entry name" value="Composite domain of metallo-dependent hydrolases"/>
    <property type="match status" value="1"/>
</dbReference>
<evidence type="ECO:0000313" key="4">
    <source>
        <dbReference type="Proteomes" id="UP000636479"/>
    </source>
</evidence>
<reference evidence="3" key="1">
    <citation type="submission" date="2020-05" db="EMBL/GenBank/DDBJ databases">
        <title>Mycena genomes resolve the evolution of fungal bioluminescence.</title>
        <authorList>
            <person name="Tsai I.J."/>
        </authorList>
    </citation>
    <scope>NUCLEOTIDE SEQUENCE</scope>
    <source>
        <strain evidence="3">171206Taipei</strain>
    </source>
</reference>
<dbReference type="SUPFAM" id="SSF51556">
    <property type="entry name" value="Metallo-dependent hydrolases"/>
    <property type="match status" value="1"/>
</dbReference>
<dbReference type="Gene3D" id="2.30.40.10">
    <property type="entry name" value="Urease, subunit C, domain 1"/>
    <property type="match status" value="1"/>
</dbReference>
<evidence type="ECO:0000256" key="1">
    <source>
        <dbReference type="ARBA" id="ARBA00022801"/>
    </source>
</evidence>
<keyword evidence="4" id="KW-1185">Reference proteome</keyword>
<dbReference type="GeneID" id="59349035"/>
<dbReference type="PANTHER" id="PTHR43794">
    <property type="entry name" value="AMINOHYDROLASE SSNA-RELATED"/>
    <property type="match status" value="1"/>
</dbReference>
<dbReference type="Pfam" id="PF01979">
    <property type="entry name" value="Amidohydro_1"/>
    <property type="match status" value="1"/>
</dbReference>
<dbReference type="InterPro" id="IPR032466">
    <property type="entry name" value="Metal_Hydrolase"/>
</dbReference>
<dbReference type="PANTHER" id="PTHR43794:SF11">
    <property type="entry name" value="AMIDOHYDROLASE-RELATED DOMAIN-CONTAINING PROTEIN"/>
    <property type="match status" value="1"/>
</dbReference>
<dbReference type="GO" id="GO:0016810">
    <property type="term" value="F:hydrolase activity, acting on carbon-nitrogen (but not peptide) bonds"/>
    <property type="evidence" value="ECO:0007669"/>
    <property type="project" value="InterPro"/>
</dbReference>